<dbReference type="AlphaFoldDB" id="A0A820LAP8"/>
<reference evidence="1" key="1">
    <citation type="submission" date="2021-02" db="EMBL/GenBank/DDBJ databases">
        <authorList>
            <person name="Nowell W R."/>
        </authorList>
    </citation>
    <scope>NUCLEOTIDE SEQUENCE</scope>
</reference>
<dbReference type="Proteomes" id="UP000663823">
    <property type="component" value="Unassembled WGS sequence"/>
</dbReference>
<gene>
    <name evidence="1" type="ORF">OTI717_LOCUS43620</name>
</gene>
<dbReference type="EMBL" id="CAJOAX010064427">
    <property type="protein sequence ID" value="CAF4353281.1"/>
    <property type="molecule type" value="Genomic_DNA"/>
</dbReference>
<proteinExistence type="predicted"/>
<evidence type="ECO:0000313" key="1">
    <source>
        <dbReference type="EMBL" id="CAF4353281.1"/>
    </source>
</evidence>
<feature type="non-terminal residue" evidence="1">
    <location>
        <position position="43"/>
    </location>
</feature>
<evidence type="ECO:0000313" key="2">
    <source>
        <dbReference type="Proteomes" id="UP000663823"/>
    </source>
</evidence>
<organism evidence="1 2">
    <name type="scientific">Rotaria sordida</name>
    <dbReference type="NCBI Taxonomy" id="392033"/>
    <lineage>
        <taxon>Eukaryota</taxon>
        <taxon>Metazoa</taxon>
        <taxon>Spiralia</taxon>
        <taxon>Gnathifera</taxon>
        <taxon>Rotifera</taxon>
        <taxon>Eurotatoria</taxon>
        <taxon>Bdelloidea</taxon>
        <taxon>Philodinida</taxon>
        <taxon>Philodinidae</taxon>
        <taxon>Rotaria</taxon>
    </lineage>
</organism>
<comment type="caution">
    <text evidence="1">The sequence shown here is derived from an EMBL/GenBank/DDBJ whole genome shotgun (WGS) entry which is preliminary data.</text>
</comment>
<protein>
    <submittedName>
        <fullName evidence="1">Uncharacterized protein</fullName>
    </submittedName>
</protein>
<name>A0A820LAP8_9BILA</name>
<accession>A0A820LAP8</accession>
<sequence length="43" mass="4673">MSIQSSEFLSSTITTTNADHLSDTTLETMSTTLLDISTTSYIN</sequence>